<accession>A0A1V1P656</accession>
<protein>
    <recommendedName>
        <fullName evidence="3">RecF/RecN/SMC N-terminal domain-containing protein</fullName>
    </recommendedName>
</protein>
<dbReference type="Proteomes" id="UP000189670">
    <property type="component" value="Unassembled WGS sequence"/>
</dbReference>
<dbReference type="SUPFAM" id="SSF52540">
    <property type="entry name" value="P-loop containing nucleoside triphosphate hydrolases"/>
    <property type="match status" value="1"/>
</dbReference>
<dbReference type="Gene3D" id="3.40.50.300">
    <property type="entry name" value="P-loop containing nucleotide triphosphate hydrolases"/>
    <property type="match status" value="1"/>
</dbReference>
<sequence>MIKGHGESLNRHAESDDAIRIDRITFKNYKFFFGEYTLNIDNENLLLYGENGSGKSSIYKALELLTQKRFNNFHEYHNIFSKNSDAFVQFTFNNHAELKISSDLETIPEKFDFLTGLSIFSPLLDYKKLLKVHYSQGINGEDINLYTMFRYLLKDYPTEKGKLSEYKDLNDYFSALKNILIHDLLSDINLFLRDYFDADIDLIAFETKIEIDSETDKAIPVVNLKINYRQKSIASYHTFLNEARLSALAISIYFVSIRKLYQTLKPNSLKMIVLDDLLISLDMSNRLNVLKILENEFDDFQIFFFTHDKALFELYSHKMSWKKYELYLNNNDEIPTIIVKQGKSEIERAKEHYAKKDYDCCALQLRKGFESFLKKYLTPKEQRNKNCDPLDLAALVEKAISKSSGEMKTILEKLNSDRKHILNPLSHNDLRPIYSHELERAMIDFQRIEVLITIN</sequence>
<organism evidence="1 2">
    <name type="scientific">Candidatus Magnetoglobus multicellularis str. Araruama</name>
    <dbReference type="NCBI Taxonomy" id="890399"/>
    <lineage>
        <taxon>Bacteria</taxon>
        <taxon>Pseudomonadati</taxon>
        <taxon>Thermodesulfobacteriota</taxon>
        <taxon>Desulfobacteria</taxon>
        <taxon>Desulfobacterales</taxon>
        <taxon>Desulfobacteraceae</taxon>
        <taxon>Candidatus Magnetoglobus</taxon>
    </lineage>
</organism>
<gene>
    <name evidence="1" type="ORF">OMM_03378</name>
</gene>
<dbReference type="GO" id="GO:0006302">
    <property type="term" value="P:double-strand break repair"/>
    <property type="evidence" value="ECO:0007669"/>
    <property type="project" value="TreeGrafter"/>
</dbReference>
<dbReference type="PANTHER" id="PTHR32182:SF22">
    <property type="entry name" value="ATP-DEPENDENT ENDONUCLEASE, OLD FAMILY-RELATED"/>
    <property type="match status" value="1"/>
</dbReference>
<evidence type="ECO:0000313" key="2">
    <source>
        <dbReference type="Proteomes" id="UP000189670"/>
    </source>
</evidence>
<dbReference type="EMBL" id="ATBP01000457">
    <property type="protein sequence ID" value="ETR70246.1"/>
    <property type="molecule type" value="Genomic_DNA"/>
</dbReference>
<dbReference type="InterPro" id="IPR027417">
    <property type="entry name" value="P-loop_NTPase"/>
</dbReference>
<name>A0A1V1P656_9BACT</name>
<evidence type="ECO:0008006" key="3">
    <source>
        <dbReference type="Google" id="ProtNLM"/>
    </source>
</evidence>
<dbReference type="GO" id="GO:0000731">
    <property type="term" value="P:DNA synthesis involved in DNA repair"/>
    <property type="evidence" value="ECO:0007669"/>
    <property type="project" value="TreeGrafter"/>
</dbReference>
<comment type="caution">
    <text evidence="1">The sequence shown here is derived from an EMBL/GenBank/DDBJ whole genome shotgun (WGS) entry which is preliminary data.</text>
</comment>
<dbReference type="AlphaFoldDB" id="A0A1V1P656"/>
<reference evidence="2" key="1">
    <citation type="submission" date="2012-11" db="EMBL/GenBank/DDBJ databases">
        <authorList>
            <person name="Lucero-Rivera Y.E."/>
            <person name="Tovar-Ramirez D."/>
        </authorList>
    </citation>
    <scope>NUCLEOTIDE SEQUENCE [LARGE SCALE GENOMIC DNA]</scope>
    <source>
        <strain evidence="2">Araruama</strain>
    </source>
</reference>
<proteinExistence type="predicted"/>
<dbReference type="PANTHER" id="PTHR32182">
    <property type="entry name" value="DNA REPLICATION AND REPAIR PROTEIN RECF"/>
    <property type="match status" value="1"/>
</dbReference>
<evidence type="ECO:0000313" key="1">
    <source>
        <dbReference type="EMBL" id="ETR70246.1"/>
    </source>
</evidence>